<dbReference type="PROSITE" id="PS51462">
    <property type="entry name" value="NUDIX"/>
    <property type="match status" value="1"/>
</dbReference>
<evidence type="ECO:0000256" key="1">
    <source>
        <dbReference type="ARBA" id="ARBA00001936"/>
    </source>
</evidence>
<organism evidence="8 9">
    <name type="scientific">Microbacterium resistens</name>
    <dbReference type="NCBI Taxonomy" id="156977"/>
    <lineage>
        <taxon>Bacteria</taxon>
        <taxon>Bacillati</taxon>
        <taxon>Actinomycetota</taxon>
        <taxon>Actinomycetes</taxon>
        <taxon>Micrococcales</taxon>
        <taxon>Microbacteriaceae</taxon>
        <taxon>Microbacterium</taxon>
    </lineage>
</organism>
<accession>A0ABY3RYE0</accession>
<keyword evidence="6" id="KW-0464">Manganese</keyword>
<name>A0ABY3RYE0_9MICO</name>
<keyword evidence="3" id="KW-0479">Metal-binding</keyword>
<dbReference type="Pfam" id="PF00293">
    <property type="entry name" value="NUDIX"/>
    <property type="match status" value="1"/>
</dbReference>
<proteinExistence type="predicted"/>
<keyword evidence="5" id="KW-0460">Magnesium</keyword>
<dbReference type="GO" id="GO:0016787">
    <property type="term" value="F:hydrolase activity"/>
    <property type="evidence" value="ECO:0007669"/>
    <property type="project" value="UniProtKB-KW"/>
</dbReference>
<evidence type="ECO:0000256" key="5">
    <source>
        <dbReference type="ARBA" id="ARBA00022842"/>
    </source>
</evidence>
<dbReference type="InterPro" id="IPR039121">
    <property type="entry name" value="NUDT19"/>
</dbReference>
<evidence type="ECO:0000256" key="6">
    <source>
        <dbReference type="ARBA" id="ARBA00023211"/>
    </source>
</evidence>
<dbReference type="Proteomes" id="UP001199642">
    <property type="component" value="Chromosome"/>
</dbReference>
<evidence type="ECO:0000256" key="3">
    <source>
        <dbReference type="ARBA" id="ARBA00022723"/>
    </source>
</evidence>
<evidence type="ECO:0000256" key="2">
    <source>
        <dbReference type="ARBA" id="ARBA00001946"/>
    </source>
</evidence>
<evidence type="ECO:0000259" key="7">
    <source>
        <dbReference type="PROSITE" id="PS51462"/>
    </source>
</evidence>
<feature type="domain" description="Nudix hydrolase" evidence="7">
    <location>
        <begin position="10"/>
        <end position="149"/>
    </location>
</feature>
<gene>
    <name evidence="8" type="ORF">K8F61_07630</name>
</gene>
<dbReference type="PANTHER" id="PTHR12318">
    <property type="entry name" value="TESTOSTERONE-REGULATED PROTEIN RP2"/>
    <property type="match status" value="1"/>
</dbReference>
<reference evidence="8 9" key="1">
    <citation type="submission" date="2023-01" db="EMBL/GenBank/DDBJ databases">
        <title>Characterization of estradiol degrading bacteria Microbacterium sp. MZT7 and reveal degrading genes through genome analysis.</title>
        <authorList>
            <person name="Hao P."/>
            <person name="Gao Y."/>
        </authorList>
    </citation>
    <scope>NUCLEOTIDE SEQUENCE [LARGE SCALE GENOMIC DNA]</scope>
    <source>
        <strain evidence="8 9">MZT7</strain>
    </source>
</reference>
<keyword evidence="9" id="KW-1185">Reference proteome</keyword>
<dbReference type="SUPFAM" id="SSF55811">
    <property type="entry name" value="Nudix"/>
    <property type="match status" value="1"/>
</dbReference>
<sequence length="213" mass="22998">MRADAPSETLPIAGTAVILRMTDRGPAVLLLRRPDRGSFAGGWVFPGGRVEESDRRGGGTERDHAARAAVRETAEEVGLRLGAVSPISCWTPPIQAQPRIRTWFFQAEDPGGAIVASPDEVAETAWLTPHDALAAHAGGSLRLFPPTWVTLHRLRGTEAVDDRDSAPPLHFSTRVLDGSVLVWEGDDAHDLAPAPGGRHRLEMATLPWRYTGP</sequence>
<dbReference type="EMBL" id="CP082781">
    <property type="protein sequence ID" value="UGS28020.1"/>
    <property type="molecule type" value="Genomic_DNA"/>
</dbReference>
<evidence type="ECO:0000313" key="9">
    <source>
        <dbReference type="Proteomes" id="UP001199642"/>
    </source>
</evidence>
<dbReference type="InterPro" id="IPR015797">
    <property type="entry name" value="NUDIX_hydrolase-like_dom_sf"/>
</dbReference>
<comment type="cofactor">
    <cofactor evidence="1">
        <name>Mn(2+)</name>
        <dbReference type="ChEBI" id="CHEBI:29035"/>
    </cofactor>
</comment>
<dbReference type="InterPro" id="IPR000086">
    <property type="entry name" value="NUDIX_hydrolase_dom"/>
</dbReference>
<keyword evidence="4 8" id="KW-0378">Hydrolase</keyword>
<protein>
    <submittedName>
        <fullName evidence="8">NUDIX hydrolase</fullName>
    </submittedName>
</protein>
<dbReference type="PANTHER" id="PTHR12318:SF0">
    <property type="entry name" value="ACYL-COENZYME A DIPHOSPHATASE NUDT19"/>
    <property type="match status" value="1"/>
</dbReference>
<evidence type="ECO:0000313" key="8">
    <source>
        <dbReference type="EMBL" id="UGS28020.1"/>
    </source>
</evidence>
<comment type="cofactor">
    <cofactor evidence="2">
        <name>Mg(2+)</name>
        <dbReference type="ChEBI" id="CHEBI:18420"/>
    </cofactor>
</comment>
<evidence type="ECO:0000256" key="4">
    <source>
        <dbReference type="ARBA" id="ARBA00022801"/>
    </source>
</evidence>
<dbReference type="Gene3D" id="3.90.79.10">
    <property type="entry name" value="Nucleoside Triphosphate Pyrophosphohydrolase"/>
    <property type="match status" value="2"/>
</dbReference>
<dbReference type="RefSeq" id="WP_231821229.1">
    <property type="nucleotide sequence ID" value="NZ_CP082781.1"/>
</dbReference>